<feature type="binding site" evidence="8">
    <location>
        <begin position="73"/>
        <end position="76"/>
    </location>
    <ligand>
        <name>NADP(+)</name>
        <dbReference type="ChEBI" id="CHEBI:58349"/>
    </ligand>
</feature>
<comment type="pathway">
    <text evidence="6 9">Amino-acid biosynthesis; L-proline biosynthesis; L-proline from L-glutamate 5-semialdehyde: step 1/1.</text>
</comment>
<keyword evidence="3 6" id="KW-0521">NADP</keyword>
<keyword evidence="13" id="KW-1185">Reference proteome</keyword>
<reference evidence="12 13" key="1">
    <citation type="submission" date="2018-12" db="EMBL/GenBank/DDBJ databases">
        <title>Bacillus chawlae sp. nov., Bacillus glennii sp. nov., and Bacillus saganii sp. nov. Isolated from the Vehicle Assembly Building at Kennedy Space Center where the Viking Spacecraft were Assembled.</title>
        <authorList>
            <person name="Seuylemezian A."/>
            <person name="Vaishampayan P."/>
        </authorList>
    </citation>
    <scope>NUCLEOTIDE SEQUENCE [LARGE SCALE GENOMIC DNA]</scope>
    <source>
        <strain evidence="12 13">L5</strain>
    </source>
</reference>
<feature type="binding site" evidence="8">
    <location>
        <begin position="10"/>
        <end position="15"/>
    </location>
    <ligand>
        <name>NADP(+)</name>
        <dbReference type="ChEBI" id="CHEBI:58349"/>
    </ligand>
</feature>
<comment type="similarity">
    <text evidence="1 6 9">Belongs to the pyrroline-5-carboxylate reductase family.</text>
</comment>
<dbReference type="InterPro" id="IPR028939">
    <property type="entry name" value="P5C_Rdtase_cat_N"/>
</dbReference>
<dbReference type="Pfam" id="PF14748">
    <property type="entry name" value="P5CR_dimer"/>
    <property type="match status" value="1"/>
</dbReference>
<dbReference type="SUPFAM" id="SSF51735">
    <property type="entry name" value="NAD(P)-binding Rossmann-fold domains"/>
    <property type="match status" value="1"/>
</dbReference>
<dbReference type="NCBIfam" id="TIGR00112">
    <property type="entry name" value="proC"/>
    <property type="match status" value="1"/>
</dbReference>
<keyword evidence="2 6" id="KW-0641">Proline biosynthesis</keyword>
<feature type="domain" description="Pyrroline-5-carboxylate reductase catalytic N-terminal" evidence="10">
    <location>
        <begin position="6"/>
        <end position="102"/>
    </location>
</feature>
<dbReference type="OrthoDB" id="9805754at2"/>
<dbReference type="FunFam" id="1.10.3730.10:FF:000001">
    <property type="entry name" value="Pyrroline-5-carboxylate reductase"/>
    <property type="match status" value="1"/>
</dbReference>
<comment type="catalytic activity">
    <reaction evidence="6">
        <text>L-proline + NAD(+) = (S)-1-pyrroline-5-carboxylate + NADH + 2 H(+)</text>
        <dbReference type="Rhea" id="RHEA:14105"/>
        <dbReference type="ChEBI" id="CHEBI:15378"/>
        <dbReference type="ChEBI" id="CHEBI:17388"/>
        <dbReference type="ChEBI" id="CHEBI:57540"/>
        <dbReference type="ChEBI" id="CHEBI:57945"/>
        <dbReference type="ChEBI" id="CHEBI:60039"/>
        <dbReference type="EC" id="1.5.1.2"/>
    </reaction>
</comment>
<evidence type="ECO:0000313" key="13">
    <source>
        <dbReference type="Proteomes" id="UP000267430"/>
    </source>
</evidence>
<evidence type="ECO:0000256" key="8">
    <source>
        <dbReference type="PIRSR" id="PIRSR000193-1"/>
    </source>
</evidence>
<evidence type="ECO:0000259" key="10">
    <source>
        <dbReference type="Pfam" id="PF03807"/>
    </source>
</evidence>
<evidence type="ECO:0000256" key="3">
    <source>
        <dbReference type="ARBA" id="ARBA00022857"/>
    </source>
</evidence>
<dbReference type="PROSITE" id="PS00521">
    <property type="entry name" value="P5CR"/>
    <property type="match status" value="1"/>
</dbReference>
<feature type="domain" description="Pyrroline-5-carboxylate reductase dimerisation" evidence="11">
    <location>
        <begin position="165"/>
        <end position="268"/>
    </location>
</feature>
<proteinExistence type="inferred from homology"/>
<dbReference type="UniPathway" id="UPA00098">
    <property type="reaction ID" value="UER00361"/>
</dbReference>
<gene>
    <name evidence="6 12" type="primary">proC</name>
    <name evidence="12" type="ORF">ELQ35_20050</name>
</gene>
<dbReference type="PANTHER" id="PTHR11645">
    <property type="entry name" value="PYRROLINE-5-CARBOXYLATE REDUCTASE"/>
    <property type="match status" value="1"/>
</dbReference>
<dbReference type="SUPFAM" id="SSF48179">
    <property type="entry name" value="6-phosphogluconate dehydrogenase C-terminal domain-like"/>
    <property type="match status" value="1"/>
</dbReference>
<protein>
    <recommendedName>
        <fullName evidence="6 7">Pyrroline-5-carboxylate reductase</fullName>
        <shortName evidence="6">P5C reductase</shortName>
        <shortName evidence="6">P5CR</shortName>
        <ecNumber evidence="6 7">1.5.1.2</ecNumber>
    </recommendedName>
    <alternativeName>
        <fullName evidence="6">PCA reductase</fullName>
    </alternativeName>
</protein>
<dbReference type="InterPro" id="IPR008927">
    <property type="entry name" value="6-PGluconate_DH-like_C_sf"/>
</dbReference>
<evidence type="ECO:0000313" key="12">
    <source>
        <dbReference type="EMBL" id="RUQ25545.1"/>
    </source>
</evidence>
<name>A0A433HBR0_9BACI</name>
<dbReference type="InterPro" id="IPR029036">
    <property type="entry name" value="P5CR_dimer"/>
</dbReference>
<dbReference type="EMBL" id="RYZZ01000040">
    <property type="protein sequence ID" value="RUQ25545.1"/>
    <property type="molecule type" value="Genomic_DNA"/>
</dbReference>
<evidence type="ECO:0000256" key="5">
    <source>
        <dbReference type="ARBA" id="ARBA00058118"/>
    </source>
</evidence>
<dbReference type="RefSeq" id="WP_126866953.1">
    <property type="nucleotide sequence ID" value="NZ_JAUSTX010000017.1"/>
</dbReference>
<dbReference type="PANTHER" id="PTHR11645:SF49">
    <property type="entry name" value="PYRROLINE-5-CARBOXYLATE REDUCTASE 1"/>
    <property type="match status" value="1"/>
</dbReference>
<evidence type="ECO:0000256" key="7">
    <source>
        <dbReference type="NCBIfam" id="TIGR00112"/>
    </source>
</evidence>
<dbReference type="InterPro" id="IPR053790">
    <property type="entry name" value="P5CR-like_CS"/>
</dbReference>
<dbReference type="Gene3D" id="1.10.3730.10">
    <property type="entry name" value="ProC C-terminal domain-like"/>
    <property type="match status" value="1"/>
</dbReference>
<evidence type="ECO:0000256" key="6">
    <source>
        <dbReference type="HAMAP-Rule" id="MF_01925"/>
    </source>
</evidence>
<comment type="caution">
    <text evidence="12">The sequence shown here is derived from an EMBL/GenBank/DDBJ whole genome shotgun (WGS) entry which is preliminary data.</text>
</comment>
<organism evidence="12 13">
    <name type="scientific">Peribacillus cavernae</name>
    <dbReference type="NCBI Taxonomy" id="1674310"/>
    <lineage>
        <taxon>Bacteria</taxon>
        <taxon>Bacillati</taxon>
        <taxon>Bacillota</taxon>
        <taxon>Bacilli</taxon>
        <taxon>Bacillales</taxon>
        <taxon>Bacillaceae</taxon>
        <taxon>Peribacillus</taxon>
    </lineage>
</organism>
<evidence type="ECO:0000256" key="2">
    <source>
        <dbReference type="ARBA" id="ARBA00022650"/>
    </source>
</evidence>
<evidence type="ECO:0000259" key="11">
    <source>
        <dbReference type="Pfam" id="PF14748"/>
    </source>
</evidence>
<dbReference type="GO" id="GO:0004735">
    <property type="term" value="F:pyrroline-5-carboxylate reductase activity"/>
    <property type="evidence" value="ECO:0007669"/>
    <property type="project" value="UniProtKB-UniRule"/>
</dbReference>
<dbReference type="Pfam" id="PF03807">
    <property type="entry name" value="F420_oxidored"/>
    <property type="match status" value="1"/>
</dbReference>
<dbReference type="Proteomes" id="UP000267430">
    <property type="component" value="Unassembled WGS sequence"/>
</dbReference>
<comment type="catalytic activity">
    <reaction evidence="6 9">
        <text>L-proline + NADP(+) = (S)-1-pyrroline-5-carboxylate + NADPH + 2 H(+)</text>
        <dbReference type="Rhea" id="RHEA:14109"/>
        <dbReference type="ChEBI" id="CHEBI:15378"/>
        <dbReference type="ChEBI" id="CHEBI:17388"/>
        <dbReference type="ChEBI" id="CHEBI:57783"/>
        <dbReference type="ChEBI" id="CHEBI:58349"/>
        <dbReference type="ChEBI" id="CHEBI:60039"/>
        <dbReference type="EC" id="1.5.1.2"/>
    </reaction>
</comment>
<dbReference type="EC" id="1.5.1.2" evidence="6 7"/>
<evidence type="ECO:0000256" key="4">
    <source>
        <dbReference type="ARBA" id="ARBA00023002"/>
    </source>
</evidence>
<dbReference type="Gene3D" id="3.40.50.720">
    <property type="entry name" value="NAD(P)-binding Rossmann-like Domain"/>
    <property type="match status" value="1"/>
</dbReference>
<comment type="function">
    <text evidence="5 6">Catalyzes the reduction of 1-pyrroline-5-carboxylate (PCA) to L-proline.</text>
</comment>
<dbReference type="PIRSF" id="PIRSF000193">
    <property type="entry name" value="Pyrrol-5-carb_rd"/>
    <property type="match status" value="1"/>
</dbReference>
<comment type="subcellular location">
    <subcellularLocation>
        <location evidence="6">Cytoplasm</location>
    </subcellularLocation>
</comment>
<dbReference type="HAMAP" id="MF_01925">
    <property type="entry name" value="P5C_reductase"/>
    <property type="match status" value="1"/>
</dbReference>
<accession>A0A433HBR0</accession>
<dbReference type="AlphaFoldDB" id="A0A433HBR0"/>
<keyword evidence="6 9" id="KW-0028">Amino-acid biosynthesis</keyword>
<dbReference type="InterPro" id="IPR036291">
    <property type="entry name" value="NAD(P)-bd_dom_sf"/>
</dbReference>
<dbReference type="GO" id="GO:0055129">
    <property type="term" value="P:L-proline biosynthetic process"/>
    <property type="evidence" value="ECO:0007669"/>
    <property type="project" value="UniProtKB-UniRule"/>
</dbReference>
<dbReference type="InterPro" id="IPR000304">
    <property type="entry name" value="Pyrroline-COOH_reductase"/>
</dbReference>
<keyword evidence="6" id="KW-0963">Cytoplasm</keyword>
<evidence type="ECO:0000256" key="1">
    <source>
        <dbReference type="ARBA" id="ARBA00005525"/>
    </source>
</evidence>
<dbReference type="GO" id="GO:0005737">
    <property type="term" value="C:cytoplasm"/>
    <property type="evidence" value="ECO:0007669"/>
    <property type="project" value="UniProtKB-SubCell"/>
</dbReference>
<keyword evidence="4 6" id="KW-0560">Oxidoreductase</keyword>
<sequence>MLNKQRIAFIGAGSMAEAMISGFVNSEKVPADQIIVTNRNNQERLQELENKYGIKTSKREDIQFDHVDILILAMKPKDADIALQSIKEYIKPHQLVLSVLAGISTFFMEQNLQAGQAVIRVMPNTSSMIGESATALSPGQFTTKQQVAIAAELLKTIGEAYIIEEEKMDIFTGIAGSGPAYFYFLMEHMEQEGLTGGLDAETTRQIIAQTIAGAAKMIQSQNETPTVLRENVTSPNGTTEAGLKALESKGGGKAIAEAIKHAATRSKEISSQLEENLVNQKVEKAKVMV</sequence>
<evidence type="ECO:0000256" key="9">
    <source>
        <dbReference type="RuleBase" id="RU003903"/>
    </source>
</evidence>